<keyword evidence="3" id="KW-1185">Reference proteome</keyword>
<evidence type="ECO:0000313" key="3">
    <source>
        <dbReference type="Proteomes" id="UP000830671"/>
    </source>
</evidence>
<dbReference type="Proteomes" id="UP000830671">
    <property type="component" value="Chromosome 9"/>
</dbReference>
<dbReference type="GeneID" id="73350012"/>
<dbReference type="EMBL" id="CP019481">
    <property type="protein sequence ID" value="UQC90548.1"/>
    <property type="molecule type" value="Genomic_DNA"/>
</dbReference>
<dbReference type="RefSeq" id="XP_049152149.1">
    <property type="nucleotide sequence ID" value="XM_049295002.1"/>
</dbReference>
<name>A0A9Q8WNV8_9PEZI</name>
<feature type="compositionally biased region" description="Polar residues" evidence="1">
    <location>
        <begin position="269"/>
        <end position="284"/>
    </location>
</feature>
<feature type="compositionally biased region" description="Basic and acidic residues" evidence="1">
    <location>
        <begin position="259"/>
        <end position="268"/>
    </location>
</feature>
<gene>
    <name evidence="2" type="ORF">CLUP02_16078</name>
</gene>
<dbReference type="AlphaFoldDB" id="A0A9Q8WNV8"/>
<protein>
    <submittedName>
        <fullName evidence="2">Uncharacterized protein</fullName>
    </submittedName>
</protein>
<reference evidence="2" key="1">
    <citation type="journal article" date="2021" name="Mol. Plant Microbe Interact.">
        <title>Complete Genome Sequence of the Plant-Pathogenic Fungus Colletotrichum lupini.</title>
        <authorList>
            <person name="Baroncelli R."/>
            <person name="Pensec F."/>
            <person name="Da Lio D."/>
            <person name="Boufleur T."/>
            <person name="Vicente I."/>
            <person name="Sarrocco S."/>
            <person name="Picot A."/>
            <person name="Baraldi E."/>
            <person name="Sukno S."/>
            <person name="Thon M."/>
            <person name="Le Floch G."/>
        </authorList>
    </citation>
    <scope>NUCLEOTIDE SEQUENCE</scope>
    <source>
        <strain evidence="2">IMI 504893</strain>
    </source>
</reference>
<sequence>MPRSKTGPRAQDQIFFNGDDVQGLVTTVARTANDHAKGPILWALLPISYFEPGLQLTYTWMSNLPIDRSQVQMCADVPFTSGLVEEQPGRHLGRWVRARKRVLYLHHHPSGEVFRSPGNQSPGCVAFGQRSRYAVPASSSSFDWLSFQRAEMVMVSAPWFLLWRVRKRGNNRALLKGVGSSTRTIEPFPAGLVAIVELINTIHLDEHGSPAISMSWAPGLQYLSVLPPRQATRHLAKALRPTEASLYLSQVQSHSVGERENVGMHDHLNSTSPGSLSESQTMPVGSQPDEIQDMRALRDQISPAGRQGSTLKYVEYHEYHQSGVLRRMKAHLGLRSLQDGRRARGGAMPAVSVTSTSFTNHLPSIMTSSAAYGGHMTQRRTIDSCQDYKLSSSKHPLFTGIISGKQLAVKNCSLGRENTNVPTWPARPRQPAFAIATTQVAPCKIITPATIRSLGHIMRGRTVPFRCSIDYGTIDVSTRSFIRLGAYLDQRKDEELSPSPTYRRFDNIDCSSLRNSMEWPTAFIGFRICQMAHGLLRDGQLRTPTLHFMRIRPLFNATSYDRGASLISALRLLRSARLVRSLQRPSDIDVLPTQPATQAIRLATPREYTLASGTRDDAKVRTEVKLILWPVRLPNQSVVRRAKRGPYRGLGRFDSFRVVTLYLKLICCLSDPSYQHRHPRCLDQSFPQQQTTIWECCVTYSLNIRHQAHLDSRKSLHNKYGVRVEDFAASVALGTTARTPGEWDLVWIWAPTSLPKRITFQSPKSFVILVSAAEAWPLRVTRMALCEVEGRYTQIDGGSAPFGKRMEAV</sequence>
<evidence type="ECO:0000256" key="1">
    <source>
        <dbReference type="SAM" id="MobiDB-lite"/>
    </source>
</evidence>
<accession>A0A9Q8WNV8</accession>
<organism evidence="2 3">
    <name type="scientific">Colletotrichum lupini</name>
    <dbReference type="NCBI Taxonomy" id="145971"/>
    <lineage>
        <taxon>Eukaryota</taxon>
        <taxon>Fungi</taxon>
        <taxon>Dikarya</taxon>
        <taxon>Ascomycota</taxon>
        <taxon>Pezizomycotina</taxon>
        <taxon>Sordariomycetes</taxon>
        <taxon>Hypocreomycetidae</taxon>
        <taxon>Glomerellales</taxon>
        <taxon>Glomerellaceae</taxon>
        <taxon>Colletotrichum</taxon>
        <taxon>Colletotrichum acutatum species complex</taxon>
    </lineage>
</organism>
<evidence type="ECO:0000313" key="2">
    <source>
        <dbReference type="EMBL" id="UQC90548.1"/>
    </source>
</evidence>
<proteinExistence type="predicted"/>
<feature type="region of interest" description="Disordered" evidence="1">
    <location>
        <begin position="259"/>
        <end position="287"/>
    </location>
</feature>
<dbReference type="KEGG" id="clup:CLUP02_16078"/>